<dbReference type="HOGENOM" id="CLU_1402318_0_0_1"/>
<dbReference type="AlphaFoldDB" id="E3QJM7"/>
<dbReference type="eggNOG" id="ENOG502R163">
    <property type="taxonomic scope" value="Eukaryota"/>
</dbReference>
<accession>E3QJM7</accession>
<keyword evidence="2" id="KW-1185">Reference proteome</keyword>
<proteinExistence type="predicted"/>
<reference evidence="2" key="1">
    <citation type="journal article" date="2012" name="Nat. Genet.">
        <title>Lifestyle transitions in plant pathogenic Colletotrichum fungi deciphered by genome and transcriptome analyses.</title>
        <authorList>
            <person name="O'Connell R.J."/>
            <person name="Thon M.R."/>
            <person name="Hacquard S."/>
            <person name="Amyotte S.G."/>
            <person name="Kleemann J."/>
            <person name="Torres M.F."/>
            <person name="Damm U."/>
            <person name="Buiate E.A."/>
            <person name="Epstein L."/>
            <person name="Alkan N."/>
            <person name="Altmueller J."/>
            <person name="Alvarado-Balderrama L."/>
            <person name="Bauser C.A."/>
            <person name="Becker C."/>
            <person name="Birren B.W."/>
            <person name="Chen Z."/>
            <person name="Choi J."/>
            <person name="Crouch J.A."/>
            <person name="Duvick J.P."/>
            <person name="Farman M.A."/>
            <person name="Gan P."/>
            <person name="Heiman D."/>
            <person name="Henrissat B."/>
            <person name="Howard R.J."/>
            <person name="Kabbage M."/>
            <person name="Koch C."/>
            <person name="Kracher B."/>
            <person name="Kubo Y."/>
            <person name="Law A.D."/>
            <person name="Lebrun M.-H."/>
            <person name="Lee Y.-H."/>
            <person name="Miyara I."/>
            <person name="Moore N."/>
            <person name="Neumann U."/>
            <person name="Nordstroem K."/>
            <person name="Panaccione D.G."/>
            <person name="Panstruga R."/>
            <person name="Place M."/>
            <person name="Proctor R.H."/>
            <person name="Prusky D."/>
            <person name="Rech G."/>
            <person name="Reinhardt R."/>
            <person name="Rollins J.A."/>
            <person name="Rounsley S."/>
            <person name="Schardl C.L."/>
            <person name="Schwartz D.C."/>
            <person name="Shenoy N."/>
            <person name="Shirasu K."/>
            <person name="Sikhakolli U.R."/>
            <person name="Stueber K."/>
            <person name="Sukno S.A."/>
            <person name="Sweigard J.A."/>
            <person name="Takano Y."/>
            <person name="Takahara H."/>
            <person name="Trail F."/>
            <person name="van der Does H.C."/>
            <person name="Voll L.M."/>
            <person name="Will I."/>
            <person name="Young S."/>
            <person name="Zeng Q."/>
            <person name="Zhang J."/>
            <person name="Zhou S."/>
            <person name="Dickman M.B."/>
            <person name="Schulze-Lefert P."/>
            <person name="Ver Loren van Themaat E."/>
            <person name="Ma L.-J."/>
            <person name="Vaillancourt L.J."/>
        </authorList>
    </citation>
    <scope>NUCLEOTIDE SEQUENCE [LARGE SCALE GENOMIC DNA]</scope>
    <source>
        <strain evidence="2">M1.001 / M2 / FGSC 10212</strain>
    </source>
</reference>
<dbReference type="Proteomes" id="UP000008782">
    <property type="component" value="Unassembled WGS sequence"/>
</dbReference>
<sequence>MDQDNMASQEEELSDCEHCRRIFVEQPVEEAFFISSALRRKAKAEKLLDDFDQCQLTRGQLQRYLALADKLEDSVMRRAARFGHVVQATTACWLVHKPNLSDEDRDVLMQDERVAGMVAIVAGFEKALSGFVLASRDPKLREAHEALGVGRPDWEKNYDLSVEEWRENGIDAIEEDVDDAKQRRRRCQLLGKRD</sequence>
<protein>
    <submittedName>
        <fullName evidence="1">Uncharacterized protein</fullName>
    </submittedName>
</protein>
<organism evidence="2">
    <name type="scientific">Colletotrichum graminicola (strain M1.001 / M2 / FGSC 10212)</name>
    <name type="common">Maize anthracnose fungus</name>
    <name type="synonym">Glomerella graminicola</name>
    <dbReference type="NCBI Taxonomy" id="645133"/>
    <lineage>
        <taxon>Eukaryota</taxon>
        <taxon>Fungi</taxon>
        <taxon>Dikarya</taxon>
        <taxon>Ascomycota</taxon>
        <taxon>Pezizomycotina</taxon>
        <taxon>Sordariomycetes</taxon>
        <taxon>Hypocreomycetidae</taxon>
        <taxon>Glomerellales</taxon>
        <taxon>Glomerellaceae</taxon>
        <taxon>Colletotrichum</taxon>
        <taxon>Colletotrichum graminicola species complex</taxon>
    </lineage>
</organism>
<evidence type="ECO:0000313" key="2">
    <source>
        <dbReference type="Proteomes" id="UP000008782"/>
    </source>
</evidence>
<name>E3QJM7_COLGM</name>
<dbReference type="EMBL" id="GG697352">
    <property type="protein sequence ID" value="EFQ31065.1"/>
    <property type="molecule type" value="Genomic_DNA"/>
</dbReference>
<dbReference type="VEuPathDB" id="FungiDB:GLRG_06209"/>
<dbReference type="GeneID" id="24411574"/>
<evidence type="ECO:0000313" key="1">
    <source>
        <dbReference type="EMBL" id="EFQ31065.1"/>
    </source>
</evidence>
<dbReference type="RefSeq" id="XP_008095085.1">
    <property type="nucleotide sequence ID" value="XM_008096894.1"/>
</dbReference>
<gene>
    <name evidence="1" type="ORF">GLRG_06209</name>
</gene>
<dbReference type="OrthoDB" id="10339252at2759"/>